<dbReference type="RefSeq" id="WP_110827771.1">
    <property type="nucleotide sequence ID" value="NZ_QKLU01000002.1"/>
</dbReference>
<name>A0A318UHP4_9SPHI</name>
<keyword evidence="2" id="KW-0808">Transferase</keyword>
<sequence length="422" mass="47344">MKVTLINTSDAGGGAPVASMRLLKALASENVAVSFLAGQKKTNENAVEEVENNWWRRLKARFNFLYERLPFIFFQEKDKSVRFAFSTANAGTSIANEPLVKQADILHLHWTNSGFLSIRDLKELVQLGKPIVWTLHDMWTFTGGCHYAGTCNHFTHECGNCFFLRQPAPDDISHIGWLAKQNLYFAAQNINFVTCSKWLASVARQSSLLKSFPVQAIPNPIDTSLYSPQDKAIARIKWNISPDSKVILFGAANIGDRRKGISYLVEALNYLKEHYPQPVPVEVLIFGKNKHFDTSQLPFTVQELNTISSQKDLSEIYSLADVFVMPSIEDNLPNTVMESMACGTPVVAFNTGGLPEMIDHQQNGYLAEFKSARDLANGIHQMLFTDQSDQVSAQARNKVLQSFNNQNIARQYIKVYQSLLNA</sequence>
<dbReference type="EMBL" id="QKLU01000002">
    <property type="protein sequence ID" value="PYF75531.1"/>
    <property type="molecule type" value="Genomic_DNA"/>
</dbReference>
<dbReference type="CDD" id="cd03825">
    <property type="entry name" value="GT4_WcaC-like"/>
    <property type="match status" value="1"/>
</dbReference>
<dbReference type="Pfam" id="PF13439">
    <property type="entry name" value="Glyco_transf_4"/>
    <property type="match status" value="1"/>
</dbReference>
<keyword evidence="3" id="KW-1185">Reference proteome</keyword>
<proteinExistence type="predicted"/>
<evidence type="ECO:0000259" key="1">
    <source>
        <dbReference type="Pfam" id="PF13439"/>
    </source>
</evidence>
<comment type="caution">
    <text evidence="2">The sequence shown here is derived from an EMBL/GenBank/DDBJ whole genome shotgun (WGS) entry which is preliminary data.</text>
</comment>
<dbReference type="GO" id="GO:0016757">
    <property type="term" value="F:glycosyltransferase activity"/>
    <property type="evidence" value="ECO:0007669"/>
    <property type="project" value="UniProtKB-ARBA"/>
</dbReference>
<dbReference type="SUPFAM" id="SSF53756">
    <property type="entry name" value="UDP-Glycosyltransferase/glycogen phosphorylase"/>
    <property type="match status" value="1"/>
</dbReference>
<evidence type="ECO:0000313" key="2">
    <source>
        <dbReference type="EMBL" id="PYF75531.1"/>
    </source>
</evidence>
<evidence type="ECO:0000313" key="3">
    <source>
        <dbReference type="Proteomes" id="UP000248198"/>
    </source>
</evidence>
<gene>
    <name evidence="2" type="ORF">B0O44_10280</name>
</gene>
<dbReference type="Pfam" id="PF13692">
    <property type="entry name" value="Glyco_trans_1_4"/>
    <property type="match status" value="1"/>
</dbReference>
<dbReference type="InterPro" id="IPR028098">
    <property type="entry name" value="Glyco_trans_4-like_N"/>
</dbReference>
<dbReference type="AlphaFoldDB" id="A0A318UHP4"/>
<dbReference type="Proteomes" id="UP000248198">
    <property type="component" value="Unassembled WGS sequence"/>
</dbReference>
<dbReference type="PANTHER" id="PTHR12526">
    <property type="entry name" value="GLYCOSYLTRANSFERASE"/>
    <property type="match status" value="1"/>
</dbReference>
<protein>
    <submittedName>
        <fullName evidence="2">Glycosyltransferase involved in cell wall biosynthesis</fullName>
    </submittedName>
</protein>
<dbReference type="OrthoDB" id="9768685at2"/>
<accession>A0A318UHP4</accession>
<feature type="domain" description="Glycosyltransferase subfamily 4-like N-terminal" evidence="1">
    <location>
        <begin position="13"/>
        <end position="224"/>
    </location>
</feature>
<reference evidence="2 3" key="1">
    <citation type="submission" date="2018-06" db="EMBL/GenBank/DDBJ databases">
        <title>Genomic Encyclopedia of Archaeal and Bacterial Type Strains, Phase II (KMG-II): from individual species to whole genera.</title>
        <authorList>
            <person name="Goeker M."/>
        </authorList>
    </citation>
    <scope>NUCLEOTIDE SEQUENCE [LARGE SCALE GENOMIC DNA]</scope>
    <source>
        <strain evidence="2 3">DSM 27372</strain>
    </source>
</reference>
<organism evidence="2 3">
    <name type="scientific">Pedobacter nutrimenti</name>
    <dbReference type="NCBI Taxonomy" id="1241337"/>
    <lineage>
        <taxon>Bacteria</taxon>
        <taxon>Pseudomonadati</taxon>
        <taxon>Bacteroidota</taxon>
        <taxon>Sphingobacteriia</taxon>
        <taxon>Sphingobacteriales</taxon>
        <taxon>Sphingobacteriaceae</taxon>
        <taxon>Pedobacter</taxon>
    </lineage>
</organism>
<dbReference type="PANTHER" id="PTHR12526:SF637">
    <property type="entry name" value="GLYCOSYLTRANSFERASE EPSF-RELATED"/>
    <property type="match status" value="1"/>
</dbReference>
<dbReference type="Gene3D" id="3.40.50.2000">
    <property type="entry name" value="Glycogen Phosphorylase B"/>
    <property type="match status" value="2"/>
</dbReference>